<organism evidence="2">
    <name type="scientific">Alexandrium catenella</name>
    <name type="common">Red tide dinoflagellate</name>
    <name type="synonym">Gonyaulax catenella</name>
    <dbReference type="NCBI Taxonomy" id="2925"/>
    <lineage>
        <taxon>Eukaryota</taxon>
        <taxon>Sar</taxon>
        <taxon>Alveolata</taxon>
        <taxon>Dinophyceae</taxon>
        <taxon>Gonyaulacales</taxon>
        <taxon>Pyrocystaceae</taxon>
        <taxon>Alexandrium</taxon>
    </lineage>
</organism>
<name>A0A7S1S7I0_ALECA</name>
<dbReference type="AlphaFoldDB" id="A0A7S1S7I0"/>
<protein>
    <submittedName>
        <fullName evidence="2">Uncharacterized protein</fullName>
    </submittedName>
</protein>
<feature type="region of interest" description="Disordered" evidence="1">
    <location>
        <begin position="26"/>
        <end position="50"/>
    </location>
</feature>
<evidence type="ECO:0000313" key="2">
    <source>
        <dbReference type="EMBL" id="CAD9186867.1"/>
    </source>
</evidence>
<proteinExistence type="predicted"/>
<evidence type="ECO:0000256" key="1">
    <source>
        <dbReference type="SAM" id="MobiDB-lite"/>
    </source>
</evidence>
<dbReference type="EMBL" id="HBGE01106664">
    <property type="protein sequence ID" value="CAD9186867.1"/>
    <property type="molecule type" value="Transcribed_RNA"/>
</dbReference>
<accession>A0A7S1S7I0</accession>
<gene>
    <name evidence="2" type="ORF">ACAT0790_LOCUS63641</name>
</gene>
<reference evidence="2" key="1">
    <citation type="submission" date="2021-01" db="EMBL/GenBank/DDBJ databases">
        <authorList>
            <person name="Corre E."/>
            <person name="Pelletier E."/>
            <person name="Niang G."/>
            <person name="Scheremetjew M."/>
            <person name="Finn R."/>
            <person name="Kale V."/>
            <person name="Holt S."/>
            <person name="Cochrane G."/>
            <person name="Meng A."/>
            <person name="Brown T."/>
            <person name="Cohen L."/>
        </authorList>
    </citation>
    <scope>NUCLEOTIDE SEQUENCE</scope>
    <source>
        <strain evidence="2">OF101</strain>
    </source>
</reference>
<sequence>MSKEVLNDLLEECVDAWARGWRRCTDASTRAPPPPPRLQSSRAEAEGCSDEAGMRRASVIAKRPRPLRDEDLWQISLPTSLLACALHHEVCELAGVEGLDQPGTQLLPQLRGRHAGREARRQARSAIGLAAGRRRQEVQQRCAQVAAAQSRCEPCVHVPPRGGASRIPAGVGVGL</sequence>